<dbReference type="SMART" id="SM00389">
    <property type="entry name" value="HOX"/>
    <property type="match status" value="1"/>
</dbReference>
<feature type="region of interest" description="Disordered" evidence="5">
    <location>
        <begin position="489"/>
        <end position="577"/>
    </location>
</feature>
<feature type="region of interest" description="Disordered" evidence="5">
    <location>
        <begin position="1"/>
        <end position="154"/>
    </location>
</feature>
<evidence type="ECO:0000256" key="1">
    <source>
        <dbReference type="ARBA" id="ARBA00004123"/>
    </source>
</evidence>
<feature type="compositionally biased region" description="Polar residues" evidence="5">
    <location>
        <begin position="15"/>
        <end position="36"/>
    </location>
</feature>
<dbReference type="GO" id="GO:0045814">
    <property type="term" value="P:negative regulation of gene expression, epigenetic"/>
    <property type="evidence" value="ECO:0007669"/>
    <property type="project" value="TreeGrafter"/>
</dbReference>
<evidence type="ECO:0000256" key="5">
    <source>
        <dbReference type="SAM" id="MobiDB-lite"/>
    </source>
</evidence>
<dbReference type="PANTHER" id="PTHR12628">
    <property type="entry name" value="POLYCOMB-LIKE TRANSCRIPTION FACTOR"/>
    <property type="match status" value="1"/>
</dbReference>
<evidence type="ECO:0000256" key="4">
    <source>
        <dbReference type="ARBA" id="ARBA00023242"/>
    </source>
</evidence>
<dbReference type="Proteomes" id="UP000008021">
    <property type="component" value="Chromosome 6"/>
</dbReference>
<keyword evidence="2" id="KW-0479">Metal-binding</keyword>
<name>A0A0E0DZE8_9ORYZ</name>
<dbReference type="AlphaFoldDB" id="A0A0E0DZE8"/>
<feature type="region of interest" description="Disordered" evidence="5">
    <location>
        <begin position="300"/>
        <end position="453"/>
    </location>
</feature>
<dbReference type="InterPro" id="IPR011011">
    <property type="entry name" value="Znf_FYVE_PHD"/>
</dbReference>
<feature type="compositionally biased region" description="Polar residues" evidence="5">
    <location>
        <begin position="51"/>
        <end position="67"/>
    </location>
</feature>
<protein>
    <recommendedName>
        <fullName evidence="6">Homeobox domain-containing protein</fullName>
    </recommendedName>
</protein>
<feature type="compositionally biased region" description="Basic and acidic residues" evidence="5">
    <location>
        <begin position="322"/>
        <end position="331"/>
    </location>
</feature>
<dbReference type="GO" id="GO:0003677">
    <property type="term" value="F:DNA binding"/>
    <property type="evidence" value="ECO:0007669"/>
    <property type="project" value="InterPro"/>
</dbReference>
<evidence type="ECO:0000313" key="8">
    <source>
        <dbReference type="Proteomes" id="UP000008021"/>
    </source>
</evidence>
<feature type="compositionally biased region" description="Polar residues" evidence="5">
    <location>
        <begin position="657"/>
        <end position="678"/>
    </location>
</feature>
<evidence type="ECO:0000256" key="3">
    <source>
        <dbReference type="ARBA" id="ARBA00022833"/>
    </source>
</evidence>
<keyword evidence="2" id="KW-0863">Zinc-finger</keyword>
<evidence type="ECO:0000259" key="6">
    <source>
        <dbReference type="SMART" id="SM00389"/>
    </source>
</evidence>
<dbReference type="GO" id="GO:0003682">
    <property type="term" value="F:chromatin binding"/>
    <property type="evidence" value="ECO:0007669"/>
    <property type="project" value="TreeGrafter"/>
</dbReference>
<dbReference type="Gramene" id="OMERI06G09800.2">
    <property type="protein sequence ID" value="OMERI06G09800.2"/>
    <property type="gene ID" value="OMERI06G09800"/>
</dbReference>
<dbReference type="EnsemblPlants" id="OMERI06G09800.2">
    <property type="protein sequence ID" value="OMERI06G09800.2"/>
    <property type="gene ID" value="OMERI06G09800"/>
</dbReference>
<feature type="domain" description="Homeobox" evidence="6">
    <location>
        <begin position="571"/>
        <end position="629"/>
    </location>
</feature>
<organism evidence="7">
    <name type="scientific">Oryza meridionalis</name>
    <dbReference type="NCBI Taxonomy" id="40149"/>
    <lineage>
        <taxon>Eukaryota</taxon>
        <taxon>Viridiplantae</taxon>
        <taxon>Streptophyta</taxon>
        <taxon>Embryophyta</taxon>
        <taxon>Tracheophyta</taxon>
        <taxon>Spermatophyta</taxon>
        <taxon>Magnoliopsida</taxon>
        <taxon>Liliopsida</taxon>
        <taxon>Poales</taxon>
        <taxon>Poaceae</taxon>
        <taxon>BOP clade</taxon>
        <taxon>Oryzoideae</taxon>
        <taxon>Oryzeae</taxon>
        <taxon>Oryzinae</taxon>
        <taxon>Oryza</taxon>
    </lineage>
</organism>
<evidence type="ECO:0000256" key="2">
    <source>
        <dbReference type="ARBA" id="ARBA00022771"/>
    </source>
</evidence>
<feature type="compositionally biased region" description="Basic and acidic residues" evidence="5">
    <location>
        <begin position="715"/>
        <end position="733"/>
    </location>
</feature>
<feature type="compositionally biased region" description="Acidic residues" evidence="5">
    <location>
        <begin position="393"/>
        <end position="413"/>
    </location>
</feature>
<feature type="region of interest" description="Disordered" evidence="5">
    <location>
        <begin position="652"/>
        <end position="733"/>
    </location>
</feature>
<dbReference type="SUPFAM" id="SSF46689">
    <property type="entry name" value="Homeodomain-like"/>
    <property type="match status" value="1"/>
</dbReference>
<evidence type="ECO:0000313" key="7">
    <source>
        <dbReference type="EnsemblPlants" id="OMERI06G09800.2"/>
    </source>
</evidence>
<dbReference type="CDD" id="cd00086">
    <property type="entry name" value="homeodomain"/>
    <property type="match status" value="1"/>
</dbReference>
<dbReference type="SUPFAM" id="SSF57903">
    <property type="entry name" value="FYVE/PHD zinc finger"/>
    <property type="match status" value="1"/>
</dbReference>
<feature type="compositionally biased region" description="Acidic residues" evidence="5">
    <location>
        <begin position="333"/>
        <end position="349"/>
    </location>
</feature>
<dbReference type="InterPro" id="IPR001356">
    <property type="entry name" value="HD"/>
</dbReference>
<reference evidence="7" key="1">
    <citation type="submission" date="2015-04" db="UniProtKB">
        <authorList>
            <consortium name="EnsemblPlants"/>
        </authorList>
    </citation>
    <scope>IDENTIFICATION</scope>
</reference>
<feature type="compositionally biased region" description="Polar residues" evidence="5">
    <location>
        <begin position="555"/>
        <end position="572"/>
    </location>
</feature>
<dbReference type="InterPro" id="IPR013083">
    <property type="entry name" value="Znf_RING/FYVE/PHD"/>
</dbReference>
<dbReference type="PANTHER" id="PTHR12628:SF13">
    <property type="entry name" value="HOMEOBOX PROTEIN HAT3.1"/>
    <property type="match status" value="1"/>
</dbReference>
<keyword evidence="3" id="KW-0862">Zinc</keyword>
<dbReference type="GO" id="GO:0005634">
    <property type="term" value="C:nucleus"/>
    <property type="evidence" value="ECO:0007669"/>
    <property type="project" value="UniProtKB-SubCell"/>
</dbReference>
<sequence length="733" mass="80494">MDKTTTSDLVLDNDNIGSNAGSAQEPLTTNGKTSGVRNRYKQTVKRGRKGSQISPSKTYPLRSSHSNVRVLRSASKKKNETPIVPTNDNTAVQRVAKKRKRSKPLRPAPSRVLRSTSEKKNNAHNELLNDGAGVQPAEKKRKVGRPPKGGTPKDDYLMIRKRVRYVLNRMNYEQSLIQAYASEGWKGQSLEKIRPEKELERAKVEILRCKSRIREAFRNLDSLLSEGKLDESMFDSAGEISSEDIFCAACGSKDVTLKNDIILCDGICDRGFHQGMKDGFALHKVFPEAASFLNGSKQIDASDLPSDDSADNDYDPTLAQGHKVDEEKSSGEDGGEGLDSDDSSSEDSESSEKEKSKTSQNGRTVDDLGLPSEDSEDGDFDPAGPDSDKEQNDESNSDQSDESDFTSDSDDFCAEIAKSCGQDEISGPSSSQIRTVDCTDGSGFDGDPNAENSNLAFMETELEQDMVLPISSKRQVERLDYKKLYNEAYGKASSDSSDDEEWYGNSTPEKGNLEDSETDSLAESPQGGKGFSRRAPVRYHNNEHTPQNVRPGGSVSDQQTEVLCSNSNGSTAKNRHFGPAINQKLKAHFKEDPYPSRATKENLAQELGLTFNQENNIENHTAENNNNSNTVDSIQLRGSNDIVSVDRNDMVSEERTGQSNLNEGTPLRSDTSCGQSVAVTPMVHPENQGNDSSSNVRTPNAKSAEKLIPGLENSDEARRKAVQRELRKMKTGR</sequence>
<dbReference type="Gene3D" id="3.30.40.10">
    <property type="entry name" value="Zinc/RING finger domain, C3HC4 (zinc finger)"/>
    <property type="match status" value="1"/>
</dbReference>
<keyword evidence="8" id="KW-1185">Reference proteome</keyword>
<comment type="subcellular location">
    <subcellularLocation>
        <location evidence="1">Nucleus</location>
    </subcellularLocation>
</comment>
<accession>A0A0E0DZE8</accession>
<reference evidence="7" key="2">
    <citation type="submission" date="2018-05" db="EMBL/GenBank/DDBJ databases">
        <title>OmerRS3 (Oryza meridionalis Reference Sequence Version 3).</title>
        <authorList>
            <person name="Zhang J."/>
            <person name="Kudrna D."/>
            <person name="Lee S."/>
            <person name="Talag J."/>
            <person name="Welchert J."/>
            <person name="Wing R.A."/>
        </authorList>
    </citation>
    <scope>NUCLEOTIDE SEQUENCE [LARGE SCALE GENOMIC DNA]</scope>
    <source>
        <strain evidence="7">cv. OR44</strain>
    </source>
</reference>
<feature type="compositionally biased region" description="Polar residues" evidence="5">
    <location>
        <begin position="687"/>
        <end position="701"/>
    </location>
</feature>
<keyword evidence="4" id="KW-0539">Nucleus</keyword>
<feature type="compositionally biased region" description="Basic residues" evidence="5">
    <location>
        <begin position="95"/>
        <end position="104"/>
    </location>
</feature>
<dbReference type="GO" id="GO:0008270">
    <property type="term" value="F:zinc ion binding"/>
    <property type="evidence" value="ECO:0007669"/>
    <property type="project" value="UniProtKB-KW"/>
</dbReference>
<dbReference type="Gene3D" id="1.10.10.60">
    <property type="entry name" value="Homeodomain-like"/>
    <property type="match status" value="1"/>
</dbReference>
<dbReference type="InterPro" id="IPR009057">
    <property type="entry name" value="Homeodomain-like_sf"/>
</dbReference>
<proteinExistence type="predicted"/>
<feature type="compositionally biased region" description="Acidic residues" evidence="5">
    <location>
        <begin position="305"/>
        <end position="314"/>
    </location>
</feature>
<feature type="compositionally biased region" description="Basic residues" evidence="5">
    <location>
        <begin position="38"/>
        <end position="49"/>
    </location>
</feature>